<accession>A0A6N9Z832</accession>
<organism evidence="2 3">
    <name type="scientific">Bifidobacterium aerophilum</name>
    <dbReference type="NCBI Taxonomy" id="1798155"/>
    <lineage>
        <taxon>Bacteria</taxon>
        <taxon>Bacillati</taxon>
        <taxon>Actinomycetota</taxon>
        <taxon>Actinomycetes</taxon>
        <taxon>Bifidobacteriales</taxon>
        <taxon>Bifidobacteriaceae</taxon>
        <taxon>Bifidobacterium</taxon>
    </lineage>
</organism>
<protein>
    <submittedName>
        <fullName evidence="2">Uncharacterized protein</fullName>
    </submittedName>
</protein>
<evidence type="ECO:0000256" key="1">
    <source>
        <dbReference type="SAM" id="MobiDB-lite"/>
    </source>
</evidence>
<sequence length="290" mass="31714">MYGQNYQHNGYGYQQPQQGYAPQQGYQQPMQQPRPVAQDISLDEMMSGGTPSAFDKNTPLGTSVTGEIIEIHAEQQRNIQSGEPLFWDDGKAKQQIVITLQTTLRDPNIQYDNGQRRVYVKQGANAKALKAASLAAGVGNYPRVGDTLTAKFDHTTPSKQRGFNDRKDYTYVVVPGDPNRKAMDEMMNDPQNAPQSGAYAPNPAQSYSQYPQAQSAPQGVTLNVPQQPAPQQQPAAPQAPRVNEQQVLQLHAAGKSVPEIQTLTGFLAADIQRIVAQAAPHGGSEQEPEF</sequence>
<proteinExistence type="predicted"/>
<dbReference type="RefSeq" id="WP_163232964.1">
    <property type="nucleotide sequence ID" value="NZ_WHZW01000034.1"/>
</dbReference>
<keyword evidence="3" id="KW-1185">Reference proteome</keyword>
<comment type="caution">
    <text evidence="2">The sequence shown here is derived from an EMBL/GenBank/DDBJ whole genome shotgun (WGS) entry which is preliminary data.</text>
</comment>
<feature type="region of interest" description="Disordered" evidence="1">
    <location>
        <begin position="1"/>
        <end position="35"/>
    </location>
</feature>
<dbReference type="Proteomes" id="UP000469194">
    <property type="component" value="Unassembled WGS sequence"/>
</dbReference>
<name>A0A6N9Z832_9BIFI</name>
<evidence type="ECO:0000313" key="2">
    <source>
        <dbReference type="EMBL" id="NEG90586.1"/>
    </source>
</evidence>
<gene>
    <name evidence="2" type="ORF">GFD25_11485</name>
</gene>
<dbReference type="AlphaFoldDB" id="A0A6N9Z832"/>
<feature type="compositionally biased region" description="Low complexity" evidence="1">
    <location>
        <begin position="225"/>
        <end position="240"/>
    </location>
</feature>
<feature type="compositionally biased region" description="Low complexity" evidence="1">
    <location>
        <begin position="203"/>
        <end position="218"/>
    </location>
</feature>
<dbReference type="EMBL" id="WHZW01000034">
    <property type="protein sequence ID" value="NEG90586.1"/>
    <property type="molecule type" value="Genomic_DNA"/>
</dbReference>
<reference evidence="2 3" key="1">
    <citation type="submission" date="2019-10" db="EMBL/GenBank/DDBJ databases">
        <title>Bifidobacterium from non-human primates.</title>
        <authorList>
            <person name="Modesto M."/>
        </authorList>
    </citation>
    <scope>NUCLEOTIDE SEQUENCE [LARGE SCALE GENOMIC DNA]</scope>
    <source>
        <strain evidence="2 3">TRE17</strain>
    </source>
</reference>
<evidence type="ECO:0000313" key="3">
    <source>
        <dbReference type="Proteomes" id="UP000469194"/>
    </source>
</evidence>
<feature type="region of interest" description="Disordered" evidence="1">
    <location>
        <begin position="175"/>
        <end position="241"/>
    </location>
</feature>